<evidence type="ECO:0000313" key="2">
    <source>
        <dbReference type="Proteomes" id="UP000048289"/>
    </source>
</evidence>
<protein>
    <submittedName>
        <fullName evidence="1">Uncharacterized protein</fullName>
    </submittedName>
</protein>
<proteinExistence type="predicted"/>
<name>A0A654T8K3_MYCTX</name>
<dbReference type="AlphaFoldDB" id="A0A654T8K3"/>
<accession>A0A654T8K3</accession>
<dbReference type="Proteomes" id="UP000048289">
    <property type="component" value="Unassembled WGS sequence"/>
</dbReference>
<dbReference type="EMBL" id="CFOE01000211">
    <property type="protein sequence ID" value="CFE39491.1"/>
    <property type="molecule type" value="Genomic_DNA"/>
</dbReference>
<gene>
    <name evidence="1" type="ORF">ERS007681_01871</name>
</gene>
<reference evidence="1 2" key="1">
    <citation type="submission" date="2015-03" db="EMBL/GenBank/DDBJ databases">
        <authorList>
            <consortium name="Pathogen Informatics"/>
        </authorList>
    </citation>
    <scope>NUCLEOTIDE SEQUENCE [LARGE SCALE GENOMIC DNA]</scope>
    <source>
        <strain evidence="1 2">G09901357</strain>
    </source>
</reference>
<evidence type="ECO:0000313" key="1">
    <source>
        <dbReference type="EMBL" id="CFE39491.1"/>
    </source>
</evidence>
<sequence>MTVHRVRAPSRVGREHLRRHIARGIKQEPGQLDPAARFVEDAVERELDRRDGFGITGPDSTGQRIVDAVQLVDLNVGDVSGGRCGKFLGNGGLQPENVVDVLAGQRQHHVAAMWLQPDHPLTAQFQQRLPHRRDADSELGCRLVQTDERSRAQGARHDGGPQVARDLVGQLCPAQGKLAPRLRR</sequence>
<organism evidence="1 2">
    <name type="scientific">Mycobacterium tuberculosis</name>
    <dbReference type="NCBI Taxonomy" id="1773"/>
    <lineage>
        <taxon>Bacteria</taxon>
        <taxon>Bacillati</taxon>
        <taxon>Actinomycetota</taxon>
        <taxon>Actinomycetes</taxon>
        <taxon>Mycobacteriales</taxon>
        <taxon>Mycobacteriaceae</taxon>
        <taxon>Mycobacterium</taxon>
        <taxon>Mycobacterium tuberculosis complex</taxon>
    </lineage>
</organism>